<keyword evidence="3" id="KW-1185">Reference proteome</keyword>
<gene>
    <name evidence="2" type="ORF">NN4_12580</name>
</gene>
<dbReference type="Proteomes" id="UP000321424">
    <property type="component" value="Unassembled WGS sequence"/>
</dbReference>
<dbReference type="OrthoDB" id="4560786at2"/>
<evidence type="ECO:0000313" key="2">
    <source>
        <dbReference type="EMBL" id="GEM36739.1"/>
    </source>
</evidence>
<name>A0A511M810_9NOCA</name>
<evidence type="ECO:0000256" key="1">
    <source>
        <dbReference type="SAM" id="MobiDB-lite"/>
    </source>
</evidence>
<feature type="compositionally biased region" description="Basic and acidic residues" evidence="1">
    <location>
        <begin position="28"/>
        <end position="38"/>
    </location>
</feature>
<proteinExistence type="predicted"/>
<dbReference type="RefSeq" id="WP_147128975.1">
    <property type="nucleotide sequence ID" value="NZ_BJXA01000005.1"/>
</dbReference>
<comment type="caution">
    <text evidence="2">The sequence shown here is derived from an EMBL/GenBank/DDBJ whole genome shotgun (WGS) entry which is preliminary data.</text>
</comment>
<dbReference type="AlphaFoldDB" id="A0A511M810"/>
<sequence length="119" mass="13221">MRNTESSTATHRTNRRATAARRGPSRTSAEETLARSRAERAQLEQGRLFWGNLVDEAERLHEELGALHEELREVYRQLGGLRRRFPSLPPAPRRVGYPPVAVAPLLGNGARTTAPQATA</sequence>
<accession>A0A511M810</accession>
<evidence type="ECO:0000313" key="3">
    <source>
        <dbReference type="Proteomes" id="UP000321424"/>
    </source>
</evidence>
<feature type="region of interest" description="Disordered" evidence="1">
    <location>
        <begin position="1"/>
        <end position="38"/>
    </location>
</feature>
<dbReference type="EMBL" id="BJXA01000005">
    <property type="protein sequence ID" value="GEM36739.1"/>
    <property type="molecule type" value="Genomic_DNA"/>
</dbReference>
<protein>
    <submittedName>
        <fullName evidence="2">Uncharacterized protein</fullName>
    </submittedName>
</protein>
<organism evidence="2 3">
    <name type="scientific">Nocardia ninae NBRC 108245</name>
    <dbReference type="NCBI Taxonomy" id="1210091"/>
    <lineage>
        <taxon>Bacteria</taxon>
        <taxon>Bacillati</taxon>
        <taxon>Actinomycetota</taxon>
        <taxon>Actinomycetes</taxon>
        <taxon>Mycobacteriales</taxon>
        <taxon>Nocardiaceae</taxon>
        <taxon>Nocardia</taxon>
    </lineage>
</organism>
<reference evidence="2 3" key="1">
    <citation type="submission" date="2019-07" db="EMBL/GenBank/DDBJ databases">
        <title>Whole genome shotgun sequence of Nocardia ninae NBRC 108245.</title>
        <authorList>
            <person name="Hosoyama A."/>
            <person name="Uohara A."/>
            <person name="Ohji S."/>
            <person name="Ichikawa N."/>
        </authorList>
    </citation>
    <scope>NUCLEOTIDE SEQUENCE [LARGE SCALE GENOMIC DNA]</scope>
    <source>
        <strain evidence="2 3">NBRC 108245</strain>
    </source>
</reference>